<organism evidence="3 4">
    <name type="scientific">Moorena producens PAL-8-15-08-1</name>
    <dbReference type="NCBI Taxonomy" id="1458985"/>
    <lineage>
        <taxon>Bacteria</taxon>
        <taxon>Bacillati</taxon>
        <taxon>Cyanobacteriota</taxon>
        <taxon>Cyanophyceae</taxon>
        <taxon>Coleofasciculales</taxon>
        <taxon>Coleofasciculaceae</taxon>
        <taxon>Moorena</taxon>
    </lineage>
</organism>
<reference evidence="4" key="1">
    <citation type="submission" date="2016-10" db="EMBL/GenBank/DDBJ databases">
        <title>Comparative genomics uncovers the prolific and rare metabolic potential of the cyanobacterial genus Moorea.</title>
        <authorList>
            <person name="Leao T."/>
            <person name="Castelao G."/>
            <person name="Korobeynikov A."/>
            <person name="Monroe E.A."/>
            <person name="Podell S."/>
            <person name="Glukhov E."/>
            <person name="Allen E."/>
            <person name="Gerwick W.H."/>
            <person name="Gerwick L."/>
        </authorList>
    </citation>
    <scope>NUCLEOTIDE SEQUENCE [LARGE SCALE GENOMIC DNA]</scope>
    <source>
        <strain evidence="4">PAL-8-15-08-1</strain>
    </source>
</reference>
<dbReference type="Pfam" id="PF00675">
    <property type="entry name" value="Peptidase_M16"/>
    <property type="match status" value="1"/>
</dbReference>
<dbReference type="Proteomes" id="UP000177870">
    <property type="component" value="Chromosome"/>
</dbReference>
<dbReference type="PANTHER" id="PTHR11851:SF225">
    <property type="entry name" value="NON-PEPTIDASE HOMOLOG YMXG"/>
    <property type="match status" value="1"/>
</dbReference>
<dbReference type="EMBL" id="CP017599">
    <property type="protein sequence ID" value="AOX01762.1"/>
    <property type="molecule type" value="Genomic_DNA"/>
</dbReference>
<evidence type="ECO:0000313" key="3">
    <source>
        <dbReference type="EMBL" id="AOX01762.1"/>
    </source>
</evidence>
<proteinExistence type="predicted"/>
<feature type="domain" description="Peptidase M16 N-terminal" evidence="1">
    <location>
        <begin position="85"/>
        <end position="192"/>
    </location>
</feature>
<name>A0A1D8TVS7_9CYAN</name>
<gene>
    <name evidence="3" type="ORF">BJP34_22060</name>
</gene>
<dbReference type="GO" id="GO:0046872">
    <property type="term" value="F:metal ion binding"/>
    <property type="evidence" value="ECO:0007669"/>
    <property type="project" value="InterPro"/>
</dbReference>
<dbReference type="STRING" id="1458985.BJP34_22060"/>
<dbReference type="AlphaFoldDB" id="A0A1D8TVS7"/>
<evidence type="ECO:0000313" key="4">
    <source>
        <dbReference type="Proteomes" id="UP000177870"/>
    </source>
</evidence>
<dbReference type="KEGG" id="mpro:BJP34_22060"/>
<feature type="domain" description="Peptidase M16 C-terminal" evidence="2">
    <location>
        <begin position="222"/>
        <end position="400"/>
    </location>
</feature>
<dbReference type="InterPro" id="IPR050361">
    <property type="entry name" value="MPP/UQCRC_Complex"/>
</dbReference>
<dbReference type="SUPFAM" id="SSF63411">
    <property type="entry name" value="LuxS/MPP-like metallohydrolase"/>
    <property type="match status" value="2"/>
</dbReference>
<dbReference type="OrthoDB" id="9811314at2"/>
<protein>
    <submittedName>
        <fullName evidence="3">Peptidase M16</fullName>
    </submittedName>
</protein>
<dbReference type="InterPro" id="IPR011249">
    <property type="entry name" value="Metalloenz_LuxS/M16"/>
</dbReference>
<dbReference type="Pfam" id="PF05193">
    <property type="entry name" value="Peptidase_M16_C"/>
    <property type="match status" value="1"/>
</dbReference>
<dbReference type="PANTHER" id="PTHR11851">
    <property type="entry name" value="METALLOPROTEASE"/>
    <property type="match status" value="1"/>
</dbReference>
<sequence>MTNLKSKSQNPKYLKWIGLLVVTMLVVVLVSRLPAIADTPRHYDELDFDPLPPIQLPDYTRYQLDNGMVVYLMEDHELPLVSGTAMIRTGDRLEPADKIGLATMAGVVMRTGGTTEHSGNDLNVLLEEKAASVETSIDTSSGSASFSALSEDLDLVFDLFAEVIQKPAFARAKLALAKQQLAGQIARRNDDPGDIASREFRKLIYGDTSPYARTIEYEHLDNISRDDLISFSQKYVYPENMILGIVGDFDSEKMRSLIEEKFGSWKSASAPAQPKVPDASQAQLGGIFFVDQPQLTQSNIQMGHIGGKLNNPDYAALSVLNEVMNGFGGRLFNEVRSRQGLAYSVYGVWSVRYDYPGLFIAGGQTRSETTVPFIKSVLDEIQKLRTSPISSEELAKAKESVLNSFVFNFQKPEQTLSRLMRYEYYGYPEDFIFRYQKAVTATTIEDVQRVAEQYLKPEQIVTVVVGNASQIKPALTSLSQDITVLDITIPEPQNS</sequence>
<dbReference type="InterPro" id="IPR011765">
    <property type="entry name" value="Pept_M16_N"/>
</dbReference>
<dbReference type="Gene3D" id="3.30.830.10">
    <property type="entry name" value="Metalloenzyme, LuxS/M16 peptidase-like"/>
    <property type="match status" value="2"/>
</dbReference>
<accession>A0A1D8TVS7</accession>
<evidence type="ECO:0000259" key="2">
    <source>
        <dbReference type="Pfam" id="PF05193"/>
    </source>
</evidence>
<dbReference type="RefSeq" id="WP_070394195.1">
    <property type="nucleotide sequence ID" value="NZ_CP017599.1"/>
</dbReference>
<evidence type="ECO:0000259" key="1">
    <source>
        <dbReference type="Pfam" id="PF00675"/>
    </source>
</evidence>
<dbReference type="InterPro" id="IPR007863">
    <property type="entry name" value="Peptidase_M16_C"/>
</dbReference>